<evidence type="ECO:0000313" key="1">
    <source>
        <dbReference type="EMBL" id="VFJ76175.1"/>
    </source>
</evidence>
<sequence length="133" mass="15030">MDHRIDDEPGVGIGFEPGNRPLGLLRIIGKDIDEYIRINQDRQAQSPLVSRIHCCVRAHSFQDTAQRRKPVAILPLHLMLYQNDGSIRDAEINITVRSDSKVIPNTRRYRNLTLCCYLHGIAVACITAEINSP</sequence>
<accession>A0A450U196</accession>
<organism evidence="1">
    <name type="scientific">Candidatus Kentrum sp. FW</name>
    <dbReference type="NCBI Taxonomy" id="2126338"/>
    <lineage>
        <taxon>Bacteria</taxon>
        <taxon>Pseudomonadati</taxon>
        <taxon>Pseudomonadota</taxon>
        <taxon>Gammaproteobacteria</taxon>
        <taxon>Candidatus Kentrum</taxon>
    </lineage>
</organism>
<gene>
    <name evidence="1" type="ORF">BECKFW1821C_GA0114237_11008</name>
</gene>
<name>A0A450U196_9GAMM</name>
<proteinExistence type="predicted"/>
<dbReference type="AlphaFoldDB" id="A0A450U196"/>
<dbReference type="EMBL" id="CAADFE010000100">
    <property type="protein sequence ID" value="VFJ76175.1"/>
    <property type="molecule type" value="Genomic_DNA"/>
</dbReference>
<reference evidence="1" key="1">
    <citation type="submission" date="2019-02" db="EMBL/GenBank/DDBJ databases">
        <authorList>
            <person name="Gruber-Vodicka R. H."/>
            <person name="Seah K. B. B."/>
        </authorList>
    </citation>
    <scope>NUCLEOTIDE SEQUENCE</scope>
    <source>
        <strain evidence="1">BECK_BZ131</strain>
    </source>
</reference>
<protein>
    <submittedName>
        <fullName evidence="1">Uncharacterized protein</fullName>
    </submittedName>
</protein>